<keyword evidence="5" id="KW-0479">Metal-binding</keyword>
<evidence type="ECO:0000313" key="14">
    <source>
        <dbReference type="EMBL" id="KAA0696026.1"/>
    </source>
</evidence>
<dbReference type="PANTHER" id="PTHR11669:SF0">
    <property type="entry name" value="PROTEIN STICHEL-LIKE 2"/>
    <property type="match status" value="1"/>
</dbReference>
<dbReference type="NCBIfam" id="NF005942">
    <property type="entry name" value="PRK07994.1"/>
    <property type="match status" value="1"/>
</dbReference>
<dbReference type="SMART" id="SM00382">
    <property type="entry name" value="AAA"/>
    <property type="match status" value="1"/>
</dbReference>
<dbReference type="InterPro" id="IPR027417">
    <property type="entry name" value="P-loop_NTPase"/>
</dbReference>
<evidence type="ECO:0000256" key="6">
    <source>
        <dbReference type="ARBA" id="ARBA00022741"/>
    </source>
</evidence>
<comment type="function">
    <text evidence="11">DNA polymerase III is a complex, multichain enzyme responsible for most of the replicative synthesis in bacteria. This DNA polymerase also exhibits 3' to 5' exonuclease activity.</text>
</comment>
<dbReference type="EMBL" id="QOVF01000001">
    <property type="protein sequence ID" value="KAA0696026.1"/>
    <property type="molecule type" value="Genomic_DNA"/>
</dbReference>
<feature type="compositionally biased region" description="Basic and acidic residues" evidence="12">
    <location>
        <begin position="411"/>
        <end position="423"/>
    </location>
</feature>
<dbReference type="OrthoDB" id="9810148at2"/>
<proteinExistence type="inferred from homology"/>
<evidence type="ECO:0000256" key="11">
    <source>
        <dbReference type="RuleBase" id="RU364063"/>
    </source>
</evidence>
<feature type="region of interest" description="Disordered" evidence="12">
    <location>
        <begin position="363"/>
        <end position="389"/>
    </location>
</feature>
<evidence type="ECO:0000256" key="8">
    <source>
        <dbReference type="ARBA" id="ARBA00022840"/>
    </source>
</evidence>
<sequence length="691" mass="74246">MSYQVLARKWRPRLFREMVGQTHVLQALINALDHDRLHHAYLFTGTRGVGKTTIARILAKCLNCETGVSSEPCGVCSACKEIDEGRFVDLIEVDAASRTKVEDTRELLDNVQYAPSRGRYKVYLIDEVHMLSSHSFNALLKTLEEPPEHVKFLLATTDPQKLPVTVLSRCLQFSLKNMLPEKIVDHLKHVLGEEMIRFDEESLWLLGRAADGSMRDALSLTDQAIAFGNGALQIADVRSMLGTIDHGQVFGLLDALAAHDAPGVLAAVAQLAEQGVDFAGVLAELISTLQRVAIAQVLPAAADNSLGDQERILDLAGRLSGEDVQLFYQLGLHGRRDLPLAPDPRGGFEMALLRMLAFRPGSLSQDSAAPSSAPPGKSSGLSQAKAESPLPVPAVGRDVAKTHPTAAADDPQVRHEPTERPEPKVSASPDTSEPTPAVAATAAANSSPAVEPVTDAGQADGSAAPQLTAASADTSTRMHSGQPLKAGVPVKPPLEEPPAEWLQAIPDDGAADDNIDVDADEALDISQYLGDWQAEAEAAETLAEEVVQAQDTISDLPPASGLAAEWLEIFLGLGLSGLTQSIAAHCELVERSADAWTLHLDPGHSALYNENHRLRLQQAINEHLNLSITLEVKTTAPEQETPAIAAARRKFKRQQEAESSIRQDPLVMSLMQTFSAEICAESIRPIDAAKP</sequence>
<dbReference type="FunFam" id="1.10.8.60:FF:000013">
    <property type="entry name" value="DNA polymerase III subunit gamma/tau"/>
    <property type="match status" value="1"/>
</dbReference>
<evidence type="ECO:0000256" key="9">
    <source>
        <dbReference type="ARBA" id="ARBA00022932"/>
    </source>
</evidence>
<dbReference type="InterPro" id="IPR021029">
    <property type="entry name" value="DNA_pol_III_tau_dom-5"/>
</dbReference>
<dbReference type="InterPro" id="IPR050238">
    <property type="entry name" value="DNA_Rep/Repair_Clamp_Loader"/>
</dbReference>
<evidence type="ECO:0000313" key="15">
    <source>
        <dbReference type="Proteomes" id="UP000463138"/>
    </source>
</evidence>
<dbReference type="Gene3D" id="3.40.50.300">
    <property type="entry name" value="P-loop containing nucleotide triphosphate hydrolases"/>
    <property type="match status" value="1"/>
</dbReference>
<dbReference type="GO" id="GO:0046872">
    <property type="term" value="F:metal ion binding"/>
    <property type="evidence" value="ECO:0007669"/>
    <property type="project" value="UniProtKB-KW"/>
</dbReference>
<evidence type="ECO:0000256" key="12">
    <source>
        <dbReference type="SAM" id="MobiDB-lite"/>
    </source>
</evidence>
<dbReference type="SUPFAM" id="SSF48019">
    <property type="entry name" value="post-AAA+ oligomerization domain-like"/>
    <property type="match status" value="1"/>
</dbReference>
<dbReference type="PRINTS" id="PR00300">
    <property type="entry name" value="CLPPROTEASEA"/>
</dbReference>
<dbReference type="FunFam" id="3.40.50.300:FF:000014">
    <property type="entry name" value="DNA polymerase III subunit gamma/tau"/>
    <property type="match status" value="1"/>
</dbReference>
<dbReference type="InterPro" id="IPR045085">
    <property type="entry name" value="HLD_clamp_pol_III_gamma_tau"/>
</dbReference>
<feature type="domain" description="AAA+ ATPase" evidence="13">
    <location>
        <begin position="37"/>
        <end position="185"/>
    </location>
</feature>
<feature type="compositionally biased region" description="Polar residues" evidence="12">
    <location>
        <begin position="468"/>
        <end position="479"/>
    </location>
</feature>
<comment type="caution">
    <text evidence="14">The sequence shown here is derived from an EMBL/GenBank/DDBJ whole genome shotgun (WGS) entry which is preliminary data.</text>
</comment>
<dbReference type="Pfam" id="PF12169">
    <property type="entry name" value="DNA_pol3_gamma3"/>
    <property type="match status" value="1"/>
</dbReference>
<dbReference type="InterPro" id="IPR003593">
    <property type="entry name" value="AAA+_ATPase"/>
</dbReference>
<evidence type="ECO:0000256" key="5">
    <source>
        <dbReference type="ARBA" id="ARBA00022723"/>
    </source>
</evidence>
<dbReference type="SUPFAM" id="SSF52540">
    <property type="entry name" value="P-loop containing nucleoside triphosphate hydrolases"/>
    <property type="match status" value="1"/>
</dbReference>
<keyword evidence="3 11" id="KW-0548">Nucleotidyltransferase</keyword>
<comment type="subunit">
    <text evidence="11">DNA polymerase III contains a core (composed of alpha, epsilon and theta chains) that associates with a tau subunit. This core dimerizes to form the POLIII' complex. PolIII' associates with the gamma complex (composed of gamma, delta, delta', psi and chi chains) and with the beta chain to form the complete DNA polymerase III complex.</text>
</comment>
<dbReference type="Proteomes" id="UP000463138">
    <property type="component" value="Unassembled WGS sequence"/>
</dbReference>
<evidence type="ECO:0000256" key="2">
    <source>
        <dbReference type="ARBA" id="ARBA00022679"/>
    </source>
</evidence>
<dbReference type="Pfam" id="PF13177">
    <property type="entry name" value="DNA_pol3_delta2"/>
    <property type="match status" value="1"/>
</dbReference>
<dbReference type="AlphaFoldDB" id="A0A7V7KYF4"/>
<feature type="compositionally biased region" description="Low complexity" evidence="12">
    <location>
        <begin position="431"/>
        <end position="451"/>
    </location>
</feature>
<comment type="catalytic activity">
    <reaction evidence="10 11">
        <text>DNA(n) + a 2'-deoxyribonucleoside 5'-triphosphate = DNA(n+1) + diphosphate</text>
        <dbReference type="Rhea" id="RHEA:22508"/>
        <dbReference type="Rhea" id="RHEA-COMP:17339"/>
        <dbReference type="Rhea" id="RHEA-COMP:17340"/>
        <dbReference type="ChEBI" id="CHEBI:33019"/>
        <dbReference type="ChEBI" id="CHEBI:61560"/>
        <dbReference type="ChEBI" id="CHEBI:173112"/>
        <dbReference type="EC" id="2.7.7.7"/>
    </reaction>
</comment>
<keyword evidence="9 11" id="KW-0239">DNA-directed DNA polymerase</keyword>
<dbReference type="NCBIfam" id="NF004046">
    <property type="entry name" value="PRK05563.1"/>
    <property type="match status" value="1"/>
</dbReference>
<dbReference type="GO" id="GO:0003677">
    <property type="term" value="F:DNA binding"/>
    <property type="evidence" value="ECO:0007669"/>
    <property type="project" value="InterPro"/>
</dbReference>
<feature type="region of interest" description="Disordered" evidence="12">
    <location>
        <begin position="403"/>
        <end position="496"/>
    </location>
</feature>
<dbReference type="InterPro" id="IPR012763">
    <property type="entry name" value="DNA_pol_III_sug/sutau_N"/>
</dbReference>
<dbReference type="GO" id="GO:0006261">
    <property type="term" value="P:DNA-templated DNA replication"/>
    <property type="evidence" value="ECO:0007669"/>
    <property type="project" value="TreeGrafter"/>
</dbReference>
<reference evidence="14 15" key="1">
    <citation type="submission" date="2018-07" db="EMBL/GenBank/DDBJ databases">
        <title>Pseudomonas laoshanensis sp. nov., isolated from soil.</title>
        <authorList>
            <person name="Sun J."/>
            <person name="Yu L."/>
            <person name="Wang M."/>
            <person name="Zhang C."/>
        </authorList>
    </citation>
    <scope>NUCLEOTIDE SEQUENCE [LARGE SCALE GENOMIC DNA]</scope>
    <source>
        <strain evidence="14 15">Y22</strain>
    </source>
</reference>
<keyword evidence="6 11" id="KW-0547">Nucleotide-binding</keyword>
<dbReference type="Pfam" id="PF22608">
    <property type="entry name" value="DNAX_ATPase_lid"/>
    <property type="match status" value="1"/>
</dbReference>
<dbReference type="CDD" id="cd18137">
    <property type="entry name" value="HLD_clamp_pol_III_gamma_tau"/>
    <property type="match status" value="1"/>
</dbReference>
<accession>A0A7V7KYF4</accession>
<dbReference type="RefSeq" id="WP_149331018.1">
    <property type="nucleotide sequence ID" value="NZ_QOVF01000001.1"/>
</dbReference>
<dbReference type="GO" id="GO:0009360">
    <property type="term" value="C:DNA polymerase III complex"/>
    <property type="evidence" value="ECO:0007669"/>
    <property type="project" value="InterPro"/>
</dbReference>
<evidence type="ECO:0000256" key="3">
    <source>
        <dbReference type="ARBA" id="ARBA00022695"/>
    </source>
</evidence>
<gene>
    <name evidence="11" type="primary">dnaX</name>
    <name evidence="14" type="ORF">DT594_01285</name>
</gene>
<dbReference type="Gene3D" id="3.30.300.150">
    <property type="entry name" value="DNA polymerase III, tau subunit, domain V"/>
    <property type="match status" value="1"/>
</dbReference>
<dbReference type="Gene3D" id="1.10.8.60">
    <property type="match status" value="1"/>
</dbReference>
<dbReference type="InterPro" id="IPR022754">
    <property type="entry name" value="DNA_pol_III_gamma-3"/>
</dbReference>
<dbReference type="PANTHER" id="PTHR11669">
    <property type="entry name" value="REPLICATION FACTOR C / DNA POLYMERASE III GAMMA-TAU SUBUNIT"/>
    <property type="match status" value="1"/>
</dbReference>
<keyword evidence="7" id="KW-0862">Zinc</keyword>
<dbReference type="Gene3D" id="1.20.272.10">
    <property type="match status" value="1"/>
</dbReference>
<dbReference type="GO" id="GO:0003887">
    <property type="term" value="F:DNA-directed DNA polymerase activity"/>
    <property type="evidence" value="ECO:0007669"/>
    <property type="project" value="UniProtKB-KW"/>
</dbReference>
<evidence type="ECO:0000256" key="10">
    <source>
        <dbReference type="ARBA" id="ARBA00049244"/>
    </source>
</evidence>
<dbReference type="EC" id="2.7.7.7" evidence="11"/>
<name>A0A7V7KYF4_9GAMM</name>
<dbReference type="InterPro" id="IPR038249">
    <property type="entry name" value="PolIII_tau_V_sf"/>
</dbReference>
<keyword evidence="15" id="KW-1185">Reference proteome</keyword>
<dbReference type="FunFam" id="1.20.272.10:FF:000003">
    <property type="entry name" value="DNA polymerase III subunit gamma/tau"/>
    <property type="match status" value="1"/>
</dbReference>
<comment type="similarity">
    <text evidence="1 11">Belongs to the DnaX/STICHEL family.</text>
</comment>
<dbReference type="InterPro" id="IPR001270">
    <property type="entry name" value="ClpA/B"/>
</dbReference>
<evidence type="ECO:0000259" key="13">
    <source>
        <dbReference type="SMART" id="SM00382"/>
    </source>
</evidence>
<evidence type="ECO:0000256" key="1">
    <source>
        <dbReference type="ARBA" id="ARBA00006360"/>
    </source>
</evidence>
<keyword evidence="4 11" id="KW-0235">DNA replication</keyword>
<keyword evidence="8 11" id="KW-0067">ATP-binding</keyword>
<dbReference type="Pfam" id="PF12170">
    <property type="entry name" value="DNA_pol3_tau_5"/>
    <property type="match status" value="1"/>
</dbReference>
<organism evidence="14 15">
    <name type="scientific">Halopseudomonas laoshanensis</name>
    <dbReference type="NCBI Taxonomy" id="2268758"/>
    <lineage>
        <taxon>Bacteria</taxon>
        <taxon>Pseudomonadati</taxon>
        <taxon>Pseudomonadota</taxon>
        <taxon>Gammaproteobacteria</taxon>
        <taxon>Pseudomonadales</taxon>
        <taxon>Pseudomonadaceae</taxon>
        <taxon>Halopseudomonas</taxon>
    </lineage>
</organism>
<dbReference type="GO" id="GO:0005524">
    <property type="term" value="F:ATP binding"/>
    <property type="evidence" value="ECO:0007669"/>
    <property type="project" value="UniProtKB-KW"/>
</dbReference>
<dbReference type="CDD" id="cd00009">
    <property type="entry name" value="AAA"/>
    <property type="match status" value="1"/>
</dbReference>
<dbReference type="InterPro" id="IPR008921">
    <property type="entry name" value="DNA_pol3_clamp-load_cplx_C"/>
</dbReference>
<keyword evidence="2 11" id="KW-0808">Transferase</keyword>
<feature type="compositionally biased region" description="Low complexity" evidence="12">
    <location>
        <begin position="363"/>
        <end position="382"/>
    </location>
</feature>
<evidence type="ECO:0000256" key="7">
    <source>
        <dbReference type="ARBA" id="ARBA00022833"/>
    </source>
</evidence>
<evidence type="ECO:0000256" key="4">
    <source>
        <dbReference type="ARBA" id="ARBA00022705"/>
    </source>
</evidence>
<protein>
    <recommendedName>
        <fullName evidence="11">DNA polymerase III subunit gamma/tau</fullName>
        <ecNumber evidence="11">2.7.7.7</ecNumber>
    </recommendedName>
</protein>
<dbReference type="NCBIfam" id="TIGR02397">
    <property type="entry name" value="dnaX_nterm"/>
    <property type="match status" value="1"/>
</dbReference>